<evidence type="ECO:0000313" key="3">
    <source>
        <dbReference type="Proteomes" id="UP001175261"/>
    </source>
</evidence>
<evidence type="ECO:0000256" key="1">
    <source>
        <dbReference type="SAM" id="MobiDB-lite"/>
    </source>
</evidence>
<reference evidence="2" key="1">
    <citation type="submission" date="2022-10" db="EMBL/GenBank/DDBJ databases">
        <title>Determination and structural analysis of whole genome sequence of Sarocladium strictum F4-1.</title>
        <authorList>
            <person name="Hu L."/>
            <person name="Jiang Y."/>
        </authorList>
    </citation>
    <scope>NUCLEOTIDE SEQUENCE</scope>
    <source>
        <strain evidence="2">F4-1</strain>
    </source>
</reference>
<feature type="compositionally biased region" description="Low complexity" evidence="1">
    <location>
        <begin position="1"/>
        <end position="16"/>
    </location>
</feature>
<dbReference type="Proteomes" id="UP001175261">
    <property type="component" value="Unassembled WGS sequence"/>
</dbReference>
<protein>
    <submittedName>
        <fullName evidence="2">Uncharacterized protein</fullName>
    </submittedName>
</protein>
<comment type="caution">
    <text evidence="2">The sequence shown here is derived from an EMBL/GenBank/DDBJ whole genome shotgun (WGS) entry which is preliminary data.</text>
</comment>
<sequence length="174" mass="19042">MASYYRNQSRSSSSRRQFQRSRSIKSDDALEIQGPLDIQGRSVSLEGDFIVHDEIDAYGGCLVAGHVFNPTKGCGKLNVGSPEGKELEIYGNLSRTGHTGCHRLIFYDSLTLIGRESTYSVSEYEEVAGAKLSRSGRQTGTGTGTNVMNATDTSCGPEKRVCKPTWLHGRCRLT</sequence>
<gene>
    <name evidence="2" type="ORF">NLU13_2693</name>
</gene>
<keyword evidence="3" id="KW-1185">Reference proteome</keyword>
<accession>A0AA39L9K8</accession>
<name>A0AA39L9K8_SARSR</name>
<proteinExistence type="predicted"/>
<organism evidence="2 3">
    <name type="scientific">Sarocladium strictum</name>
    <name type="common">Black bundle disease fungus</name>
    <name type="synonym">Acremonium strictum</name>
    <dbReference type="NCBI Taxonomy" id="5046"/>
    <lineage>
        <taxon>Eukaryota</taxon>
        <taxon>Fungi</taxon>
        <taxon>Dikarya</taxon>
        <taxon>Ascomycota</taxon>
        <taxon>Pezizomycotina</taxon>
        <taxon>Sordariomycetes</taxon>
        <taxon>Hypocreomycetidae</taxon>
        <taxon>Hypocreales</taxon>
        <taxon>Sarocladiaceae</taxon>
        <taxon>Sarocladium</taxon>
    </lineage>
</organism>
<evidence type="ECO:0000313" key="2">
    <source>
        <dbReference type="EMBL" id="KAK0389118.1"/>
    </source>
</evidence>
<feature type="region of interest" description="Disordered" evidence="1">
    <location>
        <begin position="1"/>
        <end position="26"/>
    </location>
</feature>
<dbReference type="AlphaFoldDB" id="A0AA39L9K8"/>
<dbReference type="EMBL" id="JAPDFR010000002">
    <property type="protein sequence ID" value="KAK0389118.1"/>
    <property type="molecule type" value="Genomic_DNA"/>
</dbReference>